<dbReference type="NCBIfam" id="TIGR00756">
    <property type="entry name" value="PPR"/>
    <property type="match status" value="9"/>
</dbReference>
<dbReference type="PANTHER" id="PTHR47926:SF386">
    <property type="entry name" value="PENTATRICOPEPTIDE REPEAT-CONTAINING PROTEIN"/>
    <property type="match status" value="1"/>
</dbReference>
<dbReference type="Pfam" id="PF13041">
    <property type="entry name" value="PPR_2"/>
    <property type="match status" value="4"/>
</dbReference>
<dbReference type="FunFam" id="1.25.40.10:FF:000344">
    <property type="entry name" value="Pentatricopeptide repeat-containing protein"/>
    <property type="match status" value="2"/>
</dbReference>
<comment type="caution">
    <text evidence="4">The sequence shown here is derived from an EMBL/GenBank/DDBJ whole genome shotgun (WGS) entry which is preliminary data.</text>
</comment>
<dbReference type="Pfam" id="PF20431">
    <property type="entry name" value="E_motif"/>
    <property type="match status" value="1"/>
</dbReference>
<dbReference type="PROSITE" id="PS51375">
    <property type="entry name" value="PPR"/>
    <property type="match status" value="8"/>
</dbReference>
<feature type="repeat" description="PPR" evidence="2">
    <location>
        <begin position="664"/>
        <end position="698"/>
    </location>
</feature>
<sequence length="847" mass="94444">MQALLPEPLTHPPPIRGFPNRTKPPNVTLHHPSNTNTHLPHVTLLYEEPPSSTTYASILESCGSPALGKQVHAHSIKSGFQSHEFVATKLLQMYATNGFLENARHVFDTMPFKNLHSWTALLRVHVKMGFFEEAFSLFEQLLHERVRVELEFFVFPVVLKICCGLGGDLGLGRQLHGMVLKHEFVKNVYVGNSLIDMYGKCGSLGEAKKVLQGMPQKDCVSWNSIITACAANGLVYEALDLLENMSAVEGGLAPNLVTWSAVIGGFAQNSYDVESIELLARMVVGAGMRPNARTLASVLPACARMQWLSLGRELHGYVVRHEFFSNAFVVNGLVDVYRRCGDMKSAFKMFSKFSRKCAASYNTMIAGYWENGAVIKAKEMFDQMEQEGVERERISWNSMISGYVHSFRLDDAFTLFRDLLKEGIEPDSFTLGSVLTGCADMASIRRGKEIHAHAIVKGLQSNSFVGGALVEMYSKCQDMVAAQMAFDKVRERDLPTWNALVSGYARSNRTEKIGELLENMKADGFEPNVYTWNSIIAGYVEDKQYDSAMQLFTEMQISNLRPDIYTVGIVLAACSKLATVQRGKQVHGYSIRAGHDSDVHIGAALVDMYAKCGDIKHCYHVYNRISNPNLVSHNAMLTAYAMHGYGEKGIALFRRMLAGKVKPDHVTFLSVLSSCVHAGSIEIGHECFDLMVTYNVTPTLKHYTCMIDLLSREGKLNEAYDLIKNMPMEADAVTWNSLLAGCFIHGEVALGEIAAEKLIELEPCNTGNYVMLANLYASTGKWHYLAQTRQLMKDMGMQKSPGCSWIEDRDGVHVFLASDKNHKRTDEIYSMLDNLTNLIRIKHTSHL</sequence>
<dbReference type="Gene3D" id="1.25.40.10">
    <property type="entry name" value="Tetratricopeptide repeat domain"/>
    <property type="match status" value="6"/>
</dbReference>
<dbReference type="InterPro" id="IPR046848">
    <property type="entry name" value="E_motif"/>
</dbReference>
<protein>
    <submittedName>
        <fullName evidence="4">Uncharacterized protein</fullName>
    </submittedName>
</protein>
<proteinExistence type="predicted"/>
<dbReference type="PANTHER" id="PTHR47926">
    <property type="entry name" value="PENTATRICOPEPTIDE REPEAT-CONTAINING PROTEIN"/>
    <property type="match status" value="1"/>
</dbReference>
<keyword evidence="5" id="KW-1185">Reference proteome</keyword>
<feature type="repeat" description="PPR" evidence="2">
    <location>
        <begin position="357"/>
        <end position="391"/>
    </location>
</feature>
<dbReference type="EMBL" id="JAYMYQ010000007">
    <property type="protein sequence ID" value="KAK7320820.1"/>
    <property type="molecule type" value="Genomic_DNA"/>
</dbReference>
<reference evidence="4 5" key="1">
    <citation type="submission" date="2024-01" db="EMBL/GenBank/DDBJ databases">
        <title>The genomes of 5 underutilized Papilionoideae crops provide insights into root nodulation and disease resistanc.</title>
        <authorList>
            <person name="Jiang F."/>
        </authorList>
    </citation>
    <scope>NUCLEOTIDE SEQUENCE [LARGE SCALE GENOMIC DNA]</scope>
    <source>
        <strain evidence="4">LVBAO_FW01</strain>
        <tissue evidence="4">Leaves</tissue>
    </source>
</reference>
<evidence type="ECO:0000313" key="4">
    <source>
        <dbReference type="EMBL" id="KAK7320820.1"/>
    </source>
</evidence>
<name>A0AAN9KNB3_CANGL</name>
<evidence type="ECO:0000256" key="1">
    <source>
        <dbReference type="ARBA" id="ARBA00022737"/>
    </source>
</evidence>
<gene>
    <name evidence="4" type="ORF">VNO77_30652</name>
</gene>
<dbReference type="InterPro" id="IPR046960">
    <property type="entry name" value="PPR_At4g14850-like_plant"/>
</dbReference>
<accession>A0AAN9KNB3</accession>
<feature type="repeat" description="PPR" evidence="2">
    <location>
        <begin position="528"/>
        <end position="562"/>
    </location>
</feature>
<feature type="repeat" description="PPR" evidence="2">
    <location>
        <begin position="187"/>
        <end position="221"/>
    </location>
</feature>
<dbReference type="InterPro" id="IPR002885">
    <property type="entry name" value="PPR_rpt"/>
</dbReference>
<dbReference type="InterPro" id="IPR011990">
    <property type="entry name" value="TPR-like_helical_dom_sf"/>
</dbReference>
<organism evidence="4 5">
    <name type="scientific">Canavalia gladiata</name>
    <name type="common">Sword bean</name>
    <name type="synonym">Dolichos gladiatus</name>
    <dbReference type="NCBI Taxonomy" id="3824"/>
    <lineage>
        <taxon>Eukaryota</taxon>
        <taxon>Viridiplantae</taxon>
        <taxon>Streptophyta</taxon>
        <taxon>Embryophyta</taxon>
        <taxon>Tracheophyta</taxon>
        <taxon>Spermatophyta</taxon>
        <taxon>Magnoliopsida</taxon>
        <taxon>eudicotyledons</taxon>
        <taxon>Gunneridae</taxon>
        <taxon>Pentapetalae</taxon>
        <taxon>rosids</taxon>
        <taxon>fabids</taxon>
        <taxon>Fabales</taxon>
        <taxon>Fabaceae</taxon>
        <taxon>Papilionoideae</taxon>
        <taxon>50 kb inversion clade</taxon>
        <taxon>NPAAA clade</taxon>
        <taxon>indigoferoid/millettioid clade</taxon>
        <taxon>Phaseoleae</taxon>
        <taxon>Canavalia</taxon>
    </lineage>
</organism>
<dbReference type="Proteomes" id="UP001367508">
    <property type="component" value="Unassembled WGS sequence"/>
</dbReference>
<dbReference type="GO" id="GO:0009451">
    <property type="term" value="P:RNA modification"/>
    <property type="evidence" value="ECO:0007669"/>
    <property type="project" value="InterPro"/>
</dbReference>
<feature type="repeat" description="PPR" evidence="2">
    <location>
        <begin position="114"/>
        <end position="148"/>
    </location>
</feature>
<dbReference type="FunFam" id="1.25.40.10:FF:000393">
    <property type="entry name" value="Pentatricopeptide repeat-containing protein At1g20230"/>
    <property type="match status" value="1"/>
</dbReference>
<dbReference type="AlphaFoldDB" id="A0AAN9KNB3"/>
<feature type="region of interest" description="Disordered" evidence="3">
    <location>
        <begin position="1"/>
        <end position="35"/>
    </location>
</feature>
<feature type="repeat" description="PPR" evidence="2">
    <location>
        <begin position="493"/>
        <end position="527"/>
    </location>
</feature>
<keyword evidence="1" id="KW-0677">Repeat</keyword>
<dbReference type="Pfam" id="PF01535">
    <property type="entry name" value="PPR"/>
    <property type="match status" value="5"/>
</dbReference>
<feature type="repeat" description="PPR" evidence="2">
    <location>
        <begin position="392"/>
        <end position="426"/>
    </location>
</feature>
<evidence type="ECO:0000256" key="3">
    <source>
        <dbReference type="SAM" id="MobiDB-lite"/>
    </source>
</evidence>
<feature type="repeat" description="PPR" evidence="2">
    <location>
        <begin position="629"/>
        <end position="663"/>
    </location>
</feature>
<evidence type="ECO:0000313" key="5">
    <source>
        <dbReference type="Proteomes" id="UP001367508"/>
    </source>
</evidence>
<dbReference type="GO" id="GO:0003723">
    <property type="term" value="F:RNA binding"/>
    <property type="evidence" value="ECO:0007669"/>
    <property type="project" value="InterPro"/>
</dbReference>
<dbReference type="FunFam" id="1.25.40.10:FF:000366">
    <property type="entry name" value="Pentatricopeptide (PPR) repeat-containing protein"/>
    <property type="match status" value="1"/>
</dbReference>
<evidence type="ECO:0000256" key="2">
    <source>
        <dbReference type="PROSITE-ProRule" id="PRU00708"/>
    </source>
</evidence>